<dbReference type="InterPro" id="IPR036736">
    <property type="entry name" value="ACP-like_sf"/>
</dbReference>
<dbReference type="SUPFAM" id="SSF47336">
    <property type="entry name" value="ACP-like"/>
    <property type="match status" value="1"/>
</dbReference>
<sequence length="86" mass="9121">MSDAASLDTIRGLIAERRPDLADKVTSLAREVGLDDIGLDSLAVVDLLFELAARYDADLETALEGLDPPRTLGDLAAIARSLEKGV</sequence>
<evidence type="ECO:0000259" key="3">
    <source>
        <dbReference type="PROSITE" id="PS50075"/>
    </source>
</evidence>
<name>A0ABY0K3H8_9HYPH</name>
<reference evidence="4 5" key="1">
    <citation type="submission" date="2016-08" db="EMBL/GenBank/DDBJ databases">
        <authorList>
            <person name="Varghese N."/>
            <person name="Submissions Spin"/>
        </authorList>
    </citation>
    <scope>NUCLEOTIDE SEQUENCE [LARGE SCALE GENOMIC DNA]</scope>
    <source>
        <strain evidence="4 5">HL-109</strain>
    </source>
</reference>
<proteinExistence type="predicted"/>
<evidence type="ECO:0000256" key="1">
    <source>
        <dbReference type="ARBA" id="ARBA00022450"/>
    </source>
</evidence>
<keyword evidence="5" id="KW-1185">Reference proteome</keyword>
<organism evidence="4 5">
    <name type="scientific">Saliniramus fredricksonii</name>
    <dbReference type="NCBI Taxonomy" id="1653334"/>
    <lineage>
        <taxon>Bacteria</taxon>
        <taxon>Pseudomonadati</taxon>
        <taxon>Pseudomonadota</taxon>
        <taxon>Alphaproteobacteria</taxon>
        <taxon>Hyphomicrobiales</taxon>
        <taxon>Salinarimonadaceae</taxon>
        <taxon>Saliniramus</taxon>
    </lineage>
</organism>
<dbReference type="InterPro" id="IPR009081">
    <property type="entry name" value="PP-bd_ACP"/>
</dbReference>
<keyword evidence="2" id="KW-0597">Phosphoprotein</keyword>
<protein>
    <recommendedName>
        <fullName evidence="3">Carrier domain-containing protein</fullName>
    </recommendedName>
</protein>
<dbReference type="Gene3D" id="1.10.1200.10">
    <property type="entry name" value="ACP-like"/>
    <property type="match status" value="1"/>
</dbReference>
<dbReference type="RefSeq" id="WP_131817657.1">
    <property type="nucleotide sequence ID" value="NZ_FMBM01000001.1"/>
</dbReference>
<comment type="caution">
    <text evidence="4">The sequence shown here is derived from an EMBL/GenBank/DDBJ whole genome shotgun (WGS) entry which is preliminary data.</text>
</comment>
<dbReference type="PROSITE" id="PS50075">
    <property type="entry name" value="CARRIER"/>
    <property type="match status" value="1"/>
</dbReference>
<dbReference type="Proteomes" id="UP000182800">
    <property type="component" value="Unassembled WGS sequence"/>
</dbReference>
<evidence type="ECO:0000313" key="4">
    <source>
        <dbReference type="EMBL" id="SCC77981.1"/>
    </source>
</evidence>
<feature type="domain" description="Carrier" evidence="3">
    <location>
        <begin position="4"/>
        <end position="83"/>
    </location>
</feature>
<keyword evidence="1" id="KW-0596">Phosphopantetheine</keyword>
<gene>
    <name evidence="4" type="ORF">GA0071312_0011</name>
</gene>
<accession>A0ABY0K3H8</accession>
<evidence type="ECO:0000313" key="5">
    <source>
        <dbReference type="Proteomes" id="UP000182800"/>
    </source>
</evidence>
<dbReference type="PROSITE" id="PS00012">
    <property type="entry name" value="PHOSPHOPANTETHEINE"/>
    <property type="match status" value="1"/>
</dbReference>
<dbReference type="InterPro" id="IPR006162">
    <property type="entry name" value="Ppantetheine_attach_site"/>
</dbReference>
<evidence type="ECO:0000256" key="2">
    <source>
        <dbReference type="ARBA" id="ARBA00022553"/>
    </source>
</evidence>
<dbReference type="EMBL" id="FMBM01000001">
    <property type="protein sequence ID" value="SCC77981.1"/>
    <property type="molecule type" value="Genomic_DNA"/>
</dbReference>